<evidence type="ECO:0000256" key="2">
    <source>
        <dbReference type="ARBA" id="ARBA00022512"/>
    </source>
</evidence>
<keyword evidence="3" id="KW-0964">Secreted</keyword>
<dbReference type="InterPro" id="IPR054508">
    <property type="entry name" value="PIR1-like_C"/>
</dbReference>
<dbReference type="Proteomes" id="UP000799536">
    <property type="component" value="Unassembled WGS sequence"/>
</dbReference>
<feature type="signal peptide" evidence="7">
    <location>
        <begin position="1"/>
        <end position="21"/>
    </location>
</feature>
<dbReference type="PANTHER" id="PTHR47254">
    <property type="entry name" value="CELL WALL MANNOPROTEIN CIS3-RELATED"/>
    <property type="match status" value="1"/>
</dbReference>
<reference evidence="9" key="1">
    <citation type="journal article" date="2020" name="Stud. Mycol.">
        <title>101 Dothideomycetes genomes: a test case for predicting lifestyles and emergence of pathogens.</title>
        <authorList>
            <person name="Haridas S."/>
            <person name="Albert R."/>
            <person name="Binder M."/>
            <person name="Bloem J."/>
            <person name="Labutti K."/>
            <person name="Salamov A."/>
            <person name="Andreopoulos B."/>
            <person name="Baker S."/>
            <person name="Barry K."/>
            <person name="Bills G."/>
            <person name="Bluhm B."/>
            <person name="Cannon C."/>
            <person name="Castanera R."/>
            <person name="Culley D."/>
            <person name="Daum C."/>
            <person name="Ezra D."/>
            <person name="Gonzalez J."/>
            <person name="Henrissat B."/>
            <person name="Kuo A."/>
            <person name="Liang C."/>
            <person name="Lipzen A."/>
            <person name="Lutzoni F."/>
            <person name="Magnuson J."/>
            <person name="Mondo S."/>
            <person name="Nolan M."/>
            <person name="Ohm R."/>
            <person name="Pangilinan J."/>
            <person name="Park H.-J."/>
            <person name="Ramirez L."/>
            <person name="Alfaro M."/>
            <person name="Sun H."/>
            <person name="Tritt A."/>
            <person name="Yoshinaga Y."/>
            <person name="Zwiers L.-H."/>
            <person name="Turgeon B."/>
            <person name="Goodwin S."/>
            <person name="Spatafora J."/>
            <person name="Crous P."/>
            <person name="Grigoriev I."/>
        </authorList>
    </citation>
    <scope>NUCLEOTIDE SEQUENCE</scope>
    <source>
        <strain evidence="9">ATCC 74209</strain>
    </source>
</reference>
<accession>A0A9P4JUA0</accession>
<sequence length="256" mass="25935">MFSGTLVTLALASALLSPVSAIISDDLPMIGIAPDESAPPGCVTSYDGVLSLLIGHVNDTTIATKVTLKDGVLLDSFDRVGCVVANWQFQFDGPTPQAGAIYTGGYSKCENDTMALGGSTDFWRCNSGTFDNLYFRKIASYCEPLKIIIKPEVTSSSSSEVASSTVEVVPSTSIKTVATITSTSSLPTFTSTSSAANGTSSTAFTSSSGVPSITTISGPASSVAATGTSSSSTGAAVATGVPVPGLLVAAVGLWFL</sequence>
<evidence type="ECO:0000256" key="4">
    <source>
        <dbReference type="ARBA" id="ARBA00022729"/>
    </source>
</evidence>
<dbReference type="InterPro" id="IPR051153">
    <property type="entry name" value="Yeast_CWMannoprotein_PIR"/>
</dbReference>
<evidence type="ECO:0000256" key="3">
    <source>
        <dbReference type="ARBA" id="ARBA00022525"/>
    </source>
</evidence>
<evidence type="ECO:0000256" key="6">
    <source>
        <dbReference type="SAM" id="MobiDB-lite"/>
    </source>
</evidence>
<keyword evidence="2" id="KW-0134">Cell wall</keyword>
<feature type="region of interest" description="Disordered" evidence="6">
    <location>
        <begin position="186"/>
        <end position="211"/>
    </location>
</feature>
<comment type="similarity">
    <text evidence="5">Belongs to the PIR protein family.</text>
</comment>
<organism evidence="9 10">
    <name type="scientific">Delitschia confertaspora ATCC 74209</name>
    <dbReference type="NCBI Taxonomy" id="1513339"/>
    <lineage>
        <taxon>Eukaryota</taxon>
        <taxon>Fungi</taxon>
        <taxon>Dikarya</taxon>
        <taxon>Ascomycota</taxon>
        <taxon>Pezizomycotina</taxon>
        <taxon>Dothideomycetes</taxon>
        <taxon>Pleosporomycetidae</taxon>
        <taxon>Pleosporales</taxon>
        <taxon>Delitschiaceae</taxon>
        <taxon>Delitschia</taxon>
    </lineage>
</organism>
<evidence type="ECO:0000313" key="10">
    <source>
        <dbReference type="Proteomes" id="UP000799536"/>
    </source>
</evidence>
<comment type="caution">
    <text evidence="9">The sequence shown here is derived from an EMBL/GenBank/DDBJ whole genome shotgun (WGS) entry which is preliminary data.</text>
</comment>
<dbReference type="EMBL" id="ML993851">
    <property type="protein sequence ID" value="KAF2205696.1"/>
    <property type="molecule type" value="Genomic_DNA"/>
</dbReference>
<proteinExistence type="inferred from homology"/>
<evidence type="ECO:0000313" key="9">
    <source>
        <dbReference type="EMBL" id="KAF2205696.1"/>
    </source>
</evidence>
<dbReference type="PANTHER" id="PTHR47254:SF1">
    <property type="entry name" value="CELL WALL MANNOPROTEIN CIS3-RELATED"/>
    <property type="match status" value="1"/>
</dbReference>
<evidence type="ECO:0000256" key="1">
    <source>
        <dbReference type="ARBA" id="ARBA00004191"/>
    </source>
</evidence>
<evidence type="ECO:0000256" key="7">
    <source>
        <dbReference type="SAM" id="SignalP"/>
    </source>
</evidence>
<dbReference type="Pfam" id="PF22799">
    <property type="entry name" value="PIR1-like_C"/>
    <property type="match status" value="1"/>
</dbReference>
<evidence type="ECO:0000259" key="8">
    <source>
        <dbReference type="Pfam" id="PF22799"/>
    </source>
</evidence>
<dbReference type="GO" id="GO:0031505">
    <property type="term" value="P:fungal-type cell wall organization"/>
    <property type="evidence" value="ECO:0007669"/>
    <property type="project" value="TreeGrafter"/>
</dbReference>
<evidence type="ECO:0000256" key="5">
    <source>
        <dbReference type="ARBA" id="ARBA00038219"/>
    </source>
</evidence>
<feature type="compositionally biased region" description="Low complexity" evidence="6">
    <location>
        <begin position="186"/>
        <end position="209"/>
    </location>
</feature>
<protein>
    <recommendedName>
        <fullName evidence="8">Cell wall mannoprotein PIR1-like C-terminal domain-containing protein</fullName>
    </recommendedName>
</protein>
<feature type="chain" id="PRO_5040267275" description="Cell wall mannoprotein PIR1-like C-terminal domain-containing protein" evidence="7">
    <location>
        <begin position="22"/>
        <end position="256"/>
    </location>
</feature>
<dbReference type="GO" id="GO:0009277">
    <property type="term" value="C:fungal-type cell wall"/>
    <property type="evidence" value="ECO:0007669"/>
    <property type="project" value="TreeGrafter"/>
</dbReference>
<dbReference type="GO" id="GO:0005199">
    <property type="term" value="F:structural constituent of cell wall"/>
    <property type="evidence" value="ECO:0007669"/>
    <property type="project" value="TreeGrafter"/>
</dbReference>
<dbReference type="OrthoDB" id="5415592at2759"/>
<gene>
    <name evidence="9" type="ORF">GQ43DRAFT_436821</name>
</gene>
<keyword evidence="10" id="KW-1185">Reference proteome</keyword>
<feature type="domain" description="Cell wall mannoprotein PIR1-like C-terminal" evidence="8">
    <location>
        <begin position="71"/>
        <end position="144"/>
    </location>
</feature>
<dbReference type="AlphaFoldDB" id="A0A9P4JUA0"/>
<name>A0A9P4JUA0_9PLEO</name>
<comment type="subcellular location">
    <subcellularLocation>
        <location evidence="1">Secreted</location>
        <location evidence="1">Cell wall</location>
    </subcellularLocation>
</comment>
<keyword evidence="4 7" id="KW-0732">Signal</keyword>